<dbReference type="Pfam" id="PF06855">
    <property type="entry name" value="YozE_SAM_like"/>
    <property type="match status" value="1"/>
</dbReference>
<dbReference type="EMBL" id="WLCG01000010">
    <property type="protein sequence ID" value="MTB64851.1"/>
    <property type="molecule type" value="Genomic_DNA"/>
</dbReference>
<keyword evidence="5" id="KW-1185">Reference proteome</keyword>
<gene>
    <name evidence="3" type="ORF">GGG87_07570</name>
    <name evidence="4" type="ORF">GGH11_07610</name>
</gene>
<dbReference type="InterPro" id="IPR036806">
    <property type="entry name" value="YozE_SAM-like_sf"/>
</dbReference>
<dbReference type="Gene3D" id="1.10.150.260">
    <property type="entry name" value="YozE SAM-like"/>
    <property type="match status" value="1"/>
</dbReference>
<dbReference type="InterPro" id="IPR023089">
    <property type="entry name" value="YozE_SAM-like"/>
</dbReference>
<evidence type="ECO:0000313" key="6">
    <source>
        <dbReference type="Proteomes" id="UP000435423"/>
    </source>
</evidence>
<evidence type="ECO:0000256" key="1">
    <source>
        <dbReference type="HAMAP-Rule" id="MF_01538"/>
    </source>
</evidence>
<dbReference type="Proteomes" id="UP000435423">
    <property type="component" value="Unassembled WGS sequence"/>
</dbReference>
<dbReference type="AlphaFoldDB" id="A0A6I4RDN4"/>
<protein>
    <recommendedName>
        <fullName evidence="1">UPF0346 protein GGG87_07570</fullName>
    </recommendedName>
</protein>
<dbReference type="InterPro" id="IPR010673">
    <property type="entry name" value="UPF0346"/>
</dbReference>
<dbReference type="HAMAP" id="MF_01538">
    <property type="entry name" value="UPF0346"/>
    <property type="match status" value="1"/>
</dbReference>
<reference evidence="3 5" key="2">
    <citation type="submission" date="2019-11" db="EMBL/GenBank/DDBJ databases">
        <title>Streptococcis sp. isolated from the respiratory tract of Marmot.</title>
        <authorList>
            <person name="Zhang G."/>
        </authorList>
    </citation>
    <scope>NUCLEOTIDE SEQUENCE [LARGE SCALE GENOMIC DNA]</scope>
    <source>
        <strain evidence="5">zg-86</strain>
        <strain evidence="3">Zg-86</strain>
    </source>
</reference>
<proteinExistence type="inferred from homology"/>
<dbReference type="PIRSF" id="PIRSF037262">
    <property type="entry name" value="UCP037262"/>
    <property type="match status" value="1"/>
</dbReference>
<dbReference type="RefSeq" id="WP_154608726.1">
    <property type="nucleotide sequence ID" value="NZ_CP072115.1"/>
</dbReference>
<dbReference type="NCBIfam" id="NF010193">
    <property type="entry name" value="PRK13672.1"/>
    <property type="match status" value="1"/>
</dbReference>
<organism evidence="4 6">
    <name type="scientific">Streptococcus zhangguiae</name>
    <dbReference type="NCBI Taxonomy" id="2664091"/>
    <lineage>
        <taxon>Bacteria</taxon>
        <taxon>Bacillati</taxon>
        <taxon>Bacillota</taxon>
        <taxon>Bacilli</taxon>
        <taxon>Lactobacillales</taxon>
        <taxon>Streptococcaceae</taxon>
        <taxon>Streptococcus</taxon>
    </lineage>
</organism>
<feature type="domain" description="YozE SAM-like" evidence="2">
    <location>
        <begin position="4"/>
        <end position="69"/>
    </location>
</feature>
<accession>A0A6I4RDN4</accession>
<dbReference type="SUPFAM" id="SSF140652">
    <property type="entry name" value="YozE-like"/>
    <property type="match status" value="1"/>
</dbReference>
<reference evidence="4 6" key="1">
    <citation type="submission" date="2019-10" db="EMBL/GenBank/DDBJ databases">
        <title>Streptococcis sp, isolated from the respiratory tract of Marmot.</title>
        <authorList>
            <person name="Zhang G."/>
        </authorList>
    </citation>
    <scope>NUCLEOTIDE SEQUENCE [LARGE SCALE GENOMIC DNA]</scope>
    <source>
        <strain evidence="4">Zg-70</strain>
        <strain evidence="6">zg-70</strain>
    </source>
</reference>
<dbReference type="EMBL" id="WUBJ01000009">
    <property type="protein sequence ID" value="MWV56838.1"/>
    <property type="molecule type" value="Genomic_DNA"/>
</dbReference>
<evidence type="ECO:0000313" key="4">
    <source>
        <dbReference type="EMBL" id="MWV56838.1"/>
    </source>
</evidence>
<comment type="similarity">
    <text evidence="1">Belongs to the UPF0346 family.</text>
</comment>
<comment type="caution">
    <text evidence="4">The sequence shown here is derived from an EMBL/GenBank/DDBJ whole genome shotgun (WGS) entry which is preliminary data.</text>
</comment>
<sequence length="71" mass="8582">MRKSFYSWLMTQRNPKSHEPVAILADLAFEETDFPKQSDHFDEVSRFLEERASFSFSMSEFDRIWEDYLAH</sequence>
<evidence type="ECO:0000259" key="2">
    <source>
        <dbReference type="Pfam" id="PF06855"/>
    </source>
</evidence>
<evidence type="ECO:0000313" key="5">
    <source>
        <dbReference type="Proteomes" id="UP000435060"/>
    </source>
</evidence>
<evidence type="ECO:0000313" key="3">
    <source>
        <dbReference type="EMBL" id="MTB64851.1"/>
    </source>
</evidence>
<dbReference type="Proteomes" id="UP000435060">
    <property type="component" value="Unassembled WGS sequence"/>
</dbReference>
<name>A0A6I4RDN4_9STRE</name>